<gene>
    <name evidence="2" type="ORF">GA0070213_112170</name>
</gene>
<accession>A0A1C5JP30</accession>
<dbReference type="PANTHER" id="PTHR42680:SF3">
    <property type="entry name" value="DCTP DEAMINASE"/>
    <property type="match status" value="1"/>
</dbReference>
<proteinExistence type="predicted"/>
<dbReference type="RefSeq" id="WP_091068090.1">
    <property type="nucleotide sequence ID" value="NZ_FMDM01000012.1"/>
</dbReference>
<dbReference type="InterPro" id="IPR036157">
    <property type="entry name" value="dUTPase-like_sf"/>
</dbReference>
<dbReference type="SUPFAM" id="SSF51283">
    <property type="entry name" value="dUTPase-like"/>
    <property type="match status" value="1"/>
</dbReference>
<dbReference type="Proteomes" id="UP000199360">
    <property type="component" value="Unassembled WGS sequence"/>
</dbReference>
<dbReference type="GO" id="GO:0008829">
    <property type="term" value="F:dCTP deaminase activity"/>
    <property type="evidence" value="ECO:0007669"/>
    <property type="project" value="InterPro"/>
</dbReference>
<dbReference type="Pfam" id="PF22769">
    <property type="entry name" value="DCD"/>
    <property type="match status" value="1"/>
</dbReference>
<dbReference type="EMBL" id="FMDM01000012">
    <property type="protein sequence ID" value="SCG72345.1"/>
    <property type="molecule type" value="Genomic_DNA"/>
</dbReference>
<evidence type="ECO:0000256" key="1">
    <source>
        <dbReference type="ARBA" id="ARBA00023080"/>
    </source>
</evidence>
<dbReference type="InterPro" id="IPR011962">
    <property type="entry name" value="dCTP_deaminase"/>
</dbReference>
<evidence type="ECO:0000313" key="3">
    <source>
        <dbReference type="Proteomes" id="UP000199360"/>
    </source>
</evidence>
<protein>
    <submittedName>
        <fullName evidence="2">dCTP deaminase</fullName>
    </submittedName>
</protein>
<sequence length="183" mass="20194">MILTGQEIEQQVAQGRVVIDGFDPARIEPNSYGFRLADTLLRYDDGVLDPAVPPRYERLVMDDGGLVLEPHRFYLGSTLEAMGSEHHAATLYACRSVATLGMWIQFSAPLGHSGAIFPWTLEITVAQRLRVYPGMVVGKIAFWALQGQPHRYAGKYTGSRSVVPSRLAQESVHAGRELVVTGR</sequence>
<dbReference type="GO" id="GO:0015949">
    <property type="term" value="P:nucleobase-containing small molecule interconversion"/>
    <property type="evidence" value="ECO:0007669"/>
    <property type="project" value="TreeGrafter"/>
</dbReference>
<dbReference type="Gene3D" id="2.70.40.10">
    <property type="match status" value="1"/>
</dbReference>
<dbReference type="PANTHER" id="PTHR42680">
    <property type="entry name" value="DCTP DEAMINASE"/>
    <property type="match status" value="1"/>
</dbReference>
<name>A0A1C5JP30_9ACTN</name>
<dbReference type="AlphaFoldDB" id="A0A1C5JP30"/>
<dbReference type="STRING" id="745366.GA0070213_112170"/>
<dbReference type="OrthoDB" id="9780956at2"/>
<dbReference type="GO" id="GO:0006229">
    <property type="term" value="P:dUTP biosynthetic process"/>
    <property type="evidence" value="ECO:0007669"/>
    <property type="project" value="InterPro"/>
</dbReference>
<keyword evidence="1" id="KW-0546">Nucleotide metabolism</keyword>
<keyword evidence="3" id="KW-1185">Reference proteome</keyword>
<evidence type="ECO:0000313" key="2">
    <source>
        <dbReference type="EMBL" id="SCG72345.1"/>
    </source>
</evidence>
<organism evidence="2 3">
    <name type="scientific">Micromonospora humi</name>
    <dbReference type="NCBI Taxonomy" id="745366"/>
    <lineage>
        <taxon>Bacteria</taxon>
        <taxon>Bacillati</taxon>
        <taxon>Actinomycetota</taxon>
        <taxon>Actinomycetes</taxon>
        <taxon>Micromonosporales</taxon>
        <taxon>Micromonosporaceae</taxon>
        <taxon>Micromonospora</taxon>
    </lineage>
</organism>
<reference evidence="3" key="1">
    <citation type="submission" date="2016-06" db="EMBL/GenBank/DDBJ databases">
        <authorList>
            <person name="Varghese N."/>
            <person name="Submissions Spin"/>
        </authorList>
    </citation>
    <scope>NUCLEOTIDE SEQUENCE [LARGE SCALE GENOMIC DNA]</scope>
    <source>
        <strain evidence="3">DSM 45647</strain>
    </source>
</reference>